<dbReference type="Proteomes" id="UP000789375">
    <property type="component" value="Unassembled WGS sequence"/>
</dbReference>
<gene>
    <name evidence="1" type="ORF">FMOSSE_LOCUS12064</name>
</gene>
<accession>A0A9N9E4K3</accession>
<evidence type="ECO:0000313" key="2">
    <source>
        <dbReference type="Proteomes" id="UP000789375"/>
    </source>
</evidence>
<name>A0A9N9E4K3_FUNMO</name>
<reference evidence="1" key="1">
    <citation type="submission" date="2021-06" db="EMBL/GenBank/DDBJ databases">
        <authorList>
            <person name="Kallberg Y."/>
            <person name="Tangrot J."/>
            <person name="Rosling A."/>
        </authorList>
    </citation>
    <scope>NUCLEOTIDE SEQUENCE</scope>
    <source>
        <strain evidence="1">87-6 pot B 2015</strain>
    </source>
</reference>
<proteinExistence type="predicted"/>
<feature type="non-terminal residue" evidence="1">
    <location>
        <position position="1"/>
    </location>
</feature>
<sequence>MMRKIAFLPLSSPIVRLAGDGSVPQLGGYVLVMLGRLFQDRYLCNGCKRSLIGEKYHEEFSSEFWKGIIILTGFAFV</sequence>
<dbReference type="EMBL" id="CAJVPP010005351">
    <property type="protein sequence ID" value="CAG8663642.1"/>
    <property type="molecule type" value="Genomic_DNA"/>
</dbReference>
<dbReference type="AlphaFoldDB" id="A0A9N9E4K3"/>
<organism evidence="1 2">
    <name type="scientific">Funneliformis mosseae</name>
    <name type="common">Endomycorrhizal fungus</name>
    <name type="synonym">Glomus mosseae</name>
    <dbReference type="NCBI Taxonomy" id="27381"/>
    <lineage>
        <taxon>Eukaryota</taxon>
        <taxon>Fungi</taxon>
        <taxon>Fungi incertae sedis</taxon>
        <taxon>Mucoromycota</taxon>
        <taxon>Glomeromycotina</taxon>
        <taxon>Glomeromycetes</taxon>
        <taxon>Glomerales</taxon>
        <taxon>Glomeraceae</taxon>
        <taxon>Funneliformis</taxon>
    </lineage>
</organism>
<keyword evidence="2" id="KW-1185">Reference proteome</keyword>
<protein>
    <submittedName>
        <fullName evidence="1">8070_t:CDS:1</fullName>
    </submittedName>
</protein>
<comment type="caution">
    <text evidence="1">The sequence shown here is derived from an EMBL/GenBank/DDBJ whole genome shotgun (WGS) entry which is preliminary data.</text>
</comment>
<evidence type="ECO:0000313" key="1">
    <source>
        <dbReference type="EMBL" id="CAG8663642.1"/>
    </source>
</evidence>